<evidence type="ECO:0000313" key="2">
    <source>
        <dbReference type="EMBL" id="MEQ2710968.1"/>
    </source>
</evidence>
<dbReference type="EMBL" id="JBBNIN010000008">
    <property type="protein sequence ID" value="MEQ2710968.1"/>
    <property type="molecule type" value="Genomic_DNA"/>
</dbReference>
<reference evidence="2 3" key="1">
    <citation type="submission" date="2024-04" db="EMBL/GenBank/DDBJ databases">
        <title>Human intestinal bacterial collection.</title>
        <authorList>
            <person name="Pauvert C."/>
            <person name="Hitch T.C.A."/>
            <person name="Clavel T."/>
        </authorList>
    </citation>
    <scope>NUCLEOTIDE SEQUENCE [LARGE SCALE GENOMIC DNA]</scope>
    <source>
        <strain evidence="2 3">CLA-AA-H249</strain>
    </source>
</reference>
<keyword evidence="3" id="KW-1185">Reference proteome</keyword>
<dbReference type="NCBIfam" id="TIGR03064">
    <property type="entry name" value="sortase_srtB"/>
    <property type="match status" value="1"/>
</dbReference>
<evidence type="ECO:0000256" key="1">
    <source>
        <dbReference type="SAM" id="Phobius"/>
    </source>
</evidence>
<dbReference type="CDD" id="cd05826">
    <property type="entry name" value="Sortase_B"/>
    <property type="match status" value="1"/>
</dbReference>
<dbReference type="EC" id="3.4.22.71" evidence="2"/>
<dbReference type="GO" id="GO:0016787">
    <property type="term" value="F:hydrolase activity"/>
    <property type="evidence" value="ECO:0007669"/>
    <property type="project" value="UniProtKB-KW"/>
</dbReference>
<proteinExistence type="predicted"/>
<accession>A0ABV1IUR8</accession>
<dbReference type="Proteomes" id="UP001482154">
    <property type="component" value="Unassembled WGS sequence"/>
</dbReference>
<comment type="caution">
    <text evidence="2">The sequence shown here is derived from an EMBL/GenBank/DDBJ whole genome shotgun (WGS) entry which is preliminary data.</text>
</comment>
<name>A0ABV1IUR8_9FIRM</name>
<keyword evidence="1" id="KW-1133">Transmembrane helix</keyword>
<dbReference type="RefSeq" id="WP_253029981.1">
    <property type="nucleotide sequence ID" value="NZ_JBBNIN010000008.1"/>
</dbReference>
<dbReference type="Gene3D" id="2.40.260.10">
    <property type="entry name" value="Sortase"/>
    <property type="match status" value="1"/>
</dbReference>
<organism evidence="2 3">
    <name type="scientific">Anaerostipes amylophilus</name>
    <dbReference type="NCBI Taxonomy" id="2981779"/>
    <lineage>
        <taxon>Bacteria</taxon>
        <taxon>Bacillati</taxon>
        <taxon>Bacillota</taxon>
        <taxon>Clostridia</taxon>
        <taxon>Lachnospirales</taxon>
        <taxon>Lachnospiraceae</taxon>
        <taxon>Anaerostipes</taxon>
    </lineage>
</organism>
<keyword evidence="1" id="KW-0812">Transmembrane</keyword>
<keyword evidence="1" id="KW-0472">Membrane</keyword>
<sequence>MAERTLRILNKILDTIIAIVLILAVLYSVYSLWDNYQLYQGIQDLQVKLKDLKPKGKKPSFEELRKINPDVVAWITLDGTKIDEPVVQGKDNLEYLNKDVYGKYSLGGTVFLDSRCNKNFQDPYSILYGHYMEKHLMFGDLELYKKSSFAEKHHTGILMIPGKKYPLKIFAVLAVRSTDSYIFDPSQYKNNRQQFLNYVKMKANWMQNDKIEILNSQSGNYSVLALGTCSTDQVDDRTVVLAMYKK</sequence>
<keyword evidence="2" id="KW-0378">Hydrolase</keyword>
<dbReference type="InterPro" id="IPR009835">
    <property type="entry name" value="SrtB"/>
</dbReference>
<evidence type="ECO:0000313" key="3">
    <source>
        <dbReference type="Proteomes" id="UP001482154"/>
    </source>
</evidence>
<gene>
    <name evidence="2" type="primary">srtB</name>
    <name evidence="2" type="ORF">AAAU51_07270</name>
</gene>
<protein>
    <submittedName>
        <fullName evidence="2">Class B sortase</fullName>
        <ecNumber evidence="2">3.4.22.71</ecNumber>
    </submittedName>
</protein>
<dbReference type="InterPro" id="IPR023365">
    <property type="entry name" value="Sortase_dom-sf"/>
</dbReference>
<dbReference type="SUPFAM" id="SSF63817">
    <property type="entry name" value="Sortase"/>
    <property type="match status" value="1"/>
</dbReference>
<feature type="transmembrane region" description="Helical" evidence="1">
    <location>
        <begin position="12"/>
        <end position="33"/>
    </location>
</feature>